<dbReference type="KEGG" id="lant:TUM19329_06490"/>
<evidence type="ECO:0000259" key="3">
    <source>
        <dbReference type="Pfam" id="PF00149"/>
    </source>
</evidence>
<keyword evidence="1" id="KW-0378">Hydrolase</keyword>
<gene>
    <name evidence="4" type="primary">legS1</name>
    <name evidence="4" type="ORF">TUM19329_06490</name>
</gene>
<keyword evidence="2" id="KW-0325">Glycoprotein</keyword>
<dbReference type="InterPro" id="IPR029052">
    <property type="entry name" value="Metallo-depent_PP-like"/>
</dbReference>
<dbReference type="RefSeq" id="WP_173236231.1">
    <property type="nucleotide sequence ID" value="NZ_AP022839.1"/>
</dbReference>
<evidence type="ECO:0000313" key="5">
    <source>
        <dbReference type="Proteomes" id="UP000502894"/>
    </source>
</evidence>
<organism evidence="4 5">
    <name type="scientific">Legionella antarctica</name>
    <dbReference type="NCBI Taxonomy" id="2708020"/>
    <lineage>
        <taxon>Bacteria</taxon>
        <taxon>Pseudomonadati</taxon>
        <taxon>Pseudomonadota</taxon>
        <taxon>Gammaproteobacteria</taxon>
        <taxon>Legionellales</taxon>
        <taxon>Legionellaceae</taxon>
        <taxon>Legionella</taxon>
    </lineage>
</organism>
<dbReference type="GO" id="GO:0016787">
    <property type="term" value="F:hydrolase activity"/>
    <property type="evidence" value="ECO:0007669"/>
    <property type="project" value="UniProtKB-KW"/>
</dbReference>
<evidence type="ECO:0000313" key="4">
    <source>
        <dbReference type="EMBL" id="BCA94288.1"/>
    </source>
</evidence>
<name>A0A6F8T1M2_9GAMM</name>
<keyword evidence="5" id="KW-1185">Reference proteome</keyword>
<dbReference type="EMBL" id="AP022839">
    <property type="protein sequence ID" value="BCA94288.1"/>
    <property type="molecule type" value="Genomic_DNA"/>
</dbReference>
<dbReference type="Proteomes" id="UP000502894">
    <property type="component" value="Chromosome"/>
</dbReference>
<dbReference type="PANTHER" id="PTHR10340:SF57">
    <property type="entry name" value="METALLOPHOS DOMAIN-CONTAINING PROTEIN"/>
    <property type="match status" value="1"/>
</dbReference>
<sequence>MSLILQVVLLTLSLLSSTFANPRFLTISDIHYGSENTSKEGMDTGSEFLEITLNKFKKLINGVDFILFLGDIPTHSLFVTPKKEEFERTVFHGLYEADKRSKPIFYITGNNDSLLGNYQPFEFEDKSPLTFATDWTGACTHCDGLMIDDSRMRKEGYYSSYVIPDDKGIILIALNSTQWVRMPFFSPKYPNQERDALAQLAWLEDQLKRNHARQLLIAMHIPPGNAYNGTLFFQERYTQIFLNLLEKYHSSYDQVTLLSGHTHMDELRKIHLNDNSNIYVYSTPSISRNHHNNPGMKIFSLDKQRAIKNYTTYYTTSLNGWGEERYQALGSSDAIFPVCSNQTLSQCLDDLSDQQTCDFLEQDLYYGVKSSRVPKNVCHITYKVN</sequence>
<feature type="domain" description="Calcineurin-like phosphoesterase" evidence="3">
    <location>
        <begin position="23"/>
        <end position="264"/>
    </location>
</feature>
<dbReference type="PANTHER" id="PTHR10340">
    <property type="entry name" value="SPHINGOMYELIN PHOSPHODIESTERASE"/>
    <property type="match status" value="1"/>
</dbReference>
<dbReference type="InterPro" id="IPR004843">
    <property type="entry name" value="Calcineurin-like_PHP"/>
</dbReference>
<evidence type="ECO:0000256" key="1">
    <source>
        <dbReference type="ARBA" id="ARBA00022801"/>
    </source>
</evidence>
<dbReference type="SUPFAM" id="SSF56300">
    <property type="entry name" value="Metallo-dependent phosphatases"/>
    <property type="match status" value="1"/>
</dbReference>
<evidence type="ECO:0000256" key="2">
    <source>
        <dbReference type="ARBA" id="ARBA00023180"/>
    </source>
</evidence>
<proteinExistence type="predicted"/>
<dbReference type="Gene3D" id="3.60.21.10">
    <property type="match status" value="1"/>
</dbReference>
<dbReference type="AlphaFoldDB" id="A0A6F8T1M2"/>
<reference evidence="4" key="1">
    <citation type="journal article" date="2020" name="Microbiol. Resour. Announc.">
        <title>Complete Genome Sequence of Novel Psychrotolerant Legionella Strain TUM19329, Isolated from Antarctic Lake Sediment.</title>
        <authorList>
            <person name="Shimada S."/>
            <person name="Nakai R."/>
            <person name="Aoki K."/>
            <person name="Shimoeda N."/>
            <person name="Ohno G."/>
            <person name="Miyazaki Y."/>
            <person name="Kudoh S."/>
            <person name="Imura S."/>
            <person name="Watanabe K."/>
            <person name="Ishii Y."/>
            <person name="Tateda K."/>
        </authorList>
    </citation>
    <scope>NUCLEOTIDE SEQUENCE [LARGE SCALE GENOMIC DNA]</scope>
    <source>
        <strain evidence="4">TUM19329</strain>
    </source>
</reference>
<dbReference type="Pfam" id="PF00149">
    <property type="entry name" value="Metallophos"/>
    <property type="match status" value="1"/>
</dbReference>
<accession>A0A6F8T1M2</accession>
<protein>
    <submittedName>
        <fullName evidence="4">Acid sphingomyelinase phosphodiesterase</fullName>
    </submittedName>
</protein>